<dbReference type="CDD" id="cd07561">
    <property type="entry name" value="Peptidase_S41_CPP_like"/>
    <property type="match status" value="1"/>
</dbReference>
<dbReference type="InterPro" id="IPR005151">
    <property type="entry name" value="Tail-specific_protease"/>
</dbReference>
<dbReference type="GO" id="GO:0006508">
    <property type="term" value="P:proteolysis"/>
    <property type="evidence" value="ECO:0007669"/>
    <property type="project" value="InterPro"/>
</dbReference>
<dbReference type="EMBL" id="JAHLFW010000003">
    <property type="protein sequence ID" value="MBU3836776.1"/>
    <property type="molecule type" value="Genomic_DNA"/>
</dbReference>
<dbReference type="InterPro" id="IPR036034">
    <property type="entry name" value="PDZ_sf"/>
</dbReference>
<dbReference type="SUPFAM" id="SSF52096">
    <property type="entry name" value="ClpP/crotonase"/>
    <property type="match status" value="1"/>
</dbReference>
<dbReference type="PROSITE" id="PS51257">
    <property type="entry name" value="PROKAR_LIPOPROTEIN"/>
    <property type="match status" value="1"/>
</dbReference>
<dbReference type="Gene3D" id="2.30.42.10">
    <property type="match status" value="1"/>
</dbReference>
<reference evidence="2" key="1">
    <citation type="journal article" date="2021" name="PeerJ">
        <title>Extensive microbial diversity within the chicken gut microbiome revealed by metagenomics and culture.</title>
        <authorList>
            <person name="Gilroy R."/>
            <person name="Ravi A."/>
            <person name="Getino M."/>
            <person name="Pursley I."/>
            <person name="Horton D.L."/>
            <person name="Alikhan N.F."/>
            <person name="Baker D."/>
            <person name="Gharbi K."/>
            <person name="Hall N."/>
            <person name="Watson M."/>
            <person name="Adriaenssens E.M."/>
            <person name="Foster-Nyarko E."/>
            <person name="Jarju S."/>
            <person name="Secka A."/>
            <person name="Antonio M."/>
            <person name="Oren A."/>
            <person name="Chaudhuri R.R."/>
            <person name="La Ragione R."/>
            <person name="Hildebrand F."/>
            <person name="Pallen M.J."/>
        </authorList>
    </citation>
    <scope>NUCLEOTIDE SEQUENCE</scope>
    <source>
        <strain evidence="2">G4-2901</strain>
    </source>
</reference>
<dbReference type="PROSITE" id="PS50106">
    <property type="entry name" value="PDZ"/>
    <property type="match status" value="1"/>
</dbReference>
<accession>A0A948WWB5</accession>
<dbReference type="InterPro" id="IPR029045">
    <property type="entry name" value="ClpP/crotonase-like_dom_sf"/>
</dbReference>
<dbReference type="PANTHER" id="PTHR32060">
    <property type="entry name" value="TAIL-SPECIFIC PROTEASE"/>
    <property type="match status" value="1"/>
</dbReference>
<dbReference type="SMART" id="SM00245">
    <property type="entry name" value="TSPc"/>
    <property type="match status" value="1"/>
</dbReference>
<dbReference type="Gene3D" id="3.90.226.10">
    <property type="entry name" value="2-enoyl-CoA Hydratase, Chain A, domain 1"/>
    <property type="match status" value="1"/>
</dbReference>
<protein>
    <submittedName>
        <fullName evidence="2">Peptidase S41</fullName>
    </submittedName>
</protein>
<organism evidence="2 3">
    <name type="scientific">Candidatus Phocaeicola faecigallinarum</name>
    <dbReference type="NCBI Taxonomy" id="2838732"/>
    <lineage>
        <taxon>Bacteria</taxon>
        <taxon>Pseudomonadati</taxon>
        <taxon>Bacteroidota</taxon>
        <taxon>Bacteroidia</taxon>
        <taxon>Bacteroidales</taxon>
        <taxon>Bacteroidaceae</taxon>
        <taxon>Phocaeicola</taxon>
    </lineage>
</organism>
<dbReference type="GO" id="GO:0008236">
    <property type="term" value="F:serine-type peptidase activity"/>
    <property type="evidence" value="ECO:0007669"/>
    <property type="project" value="InterPro"/>
</dbReference>
<dbReference type="GO" id="GO:0030288">
    <property type="term" value="C:outer membrane-bounded periplasmic space"/>
    <property type="evidence" value="ECO:0007669"/>
    <property type="project" value="TreeGrafter"/>
</dbReference>
<dbReference type="InterPro" id="IPR001478">
    <property type="entry name" value="PDZ"/>
</dbReference>
<dbReference type="PANTHER" id="PTHR32060:SF30">
    <property type="entry name" value="CARBOXY-TERMINAL PROCESSING PROTEASE CTPA"/>
    <property type="match status" value="1"/>
</dbReference>
<dbReference type="InterPro" id="IPR041613">
    <property type="entry name" value="Pept_S41_N"/>
</dbReference>
<reference evidence="2" key="2">
    <citation type="submission" date="2021-04" db="EMBL/GenBank/DDBJ databases">
        <authorList>
            <person name="Gilroy R."/>
        </authorList>
    </citation>
    <scope>NUCLEOTIDE SEQUENCE</scope>
    <source>
        <strain evidence="2">G4-2901</strain>
    </source>
</reference>
<dbReference type="AlphaFoldDB" id="A0A948WWB5"/>
<name>A0A948WWB5_9BACT</name>
<dbReference type="Pfam" id="PF03572">
    <property type="entry name" value="Peptidase_S41"/>
    <property type="match status" value="1"/>
</dbReference>
<comment type="caution">
    <text evidence="2">The sequence shown here is derived from an EMBL/GenBank/DDBJ whole genome shotgun (WGS) entry which is preliminary data.</text>
</comment>
<proteinExistence type="predicted"/>
<sequence length="449" mass="50009">MGKIIFGIMGGLATAALISSCGEDRSGEYYALINTQTWMYETMQKEYLYYQDLPDRNSLNFFKSPSEFLTTVVSSQDKKSGTTFSHIDSVYVTRSASTTPTFGFEGTIVRAENGSYGIRVLYTQENSPADEVGLKRGDLIIAANNKKINSSDLFYITSPKEAYLFTMGKLNGTGFDTLQTVQMPAPRIVENNNLYKSEITERGGKKVAYIMYNEFGNNDTEKLNQLFKNIAGQNINDIILDLRYNPGGYVTTAQMISTNLAPQEALGNTFLKMTHNDIINKTDILNFEQSMLANGSPINYENLYIITSGNTASASEIVINCLKPYLSGRLIQVGTATFGKNVAQQLYTDEVKAPMLEFWLTNSLLSNAEDFSDYYTSGLKPDFEISENFNGELGELGTEQDSIMIPIFKHIETGSFPTTDTPNEVSRSISEKHRFNNSIELKPKSAIIK</sequence>
<evidence type="ECO:0000313" key="3">
    <source>
        <dbReference type="Proteomes" id="UP000783796"/>
    </source>
</evidence>
<evidence type="ECO:0000313" key="2">
    <source>
        <dbReference type="EMBL" id="MBU3836776.1"/>
    </source>
</evidence>
<dbReference type="GO" id="GO:0004175">
    <property type="term" value="F:endopeptidase activity"/>
    <property type="evidence" value="ECO:0007669"/>
    <property type="project" value="TreeGrafter"/>
</dbReference>
<feature type="domain" description="PDZ" evidence="1">
    <location>
        <begin position="89"/>
        <end position="150"/>
    </location>
</feature>
<gene>
    <name evidence="2" type="ORF">H9777_00290</name>
</gene>
<dbReference type="Gene3D" id="3.30.750.170">
    <property type="match status" value="1"/>
</dbReference>
<dbReference type="Pfam" id="PF18294">
    <property type="entry name" value="Pept_S41_N"/>
    <property type="match status" value="1"/>
</dbReference>
<evidence type="ECO:0000259" key="1">
    <source>
        <dbReference type="PROSITE" id="PS50106"/>
    </source>
</evidence>
<dbReference type="SUPFAM" id="SSF50156">
    <property type="entry name" value="PDZ domain-like"/>
    <property type="match status" value="1"/>
</dbReference>
<dbReference type="Proteomes" id="UP000783796">
    <property type="component" value="Unassembled WGS sequence"/>
</dbReference>
<dbReference type="GO" id="GO:0007165">
    <property type="term" value="P:signal transduction"/>
    <property type="evidence" value="ECO:0007669"/>
    <property type="project" value="TreeGrafter"/>
</dbReference>